<dbReference type="AlphaFoldDB" id="A0A084Y5S0"/>
<organism evidence="1 2">
    <name type="scientific">Candidatus Accumulibacter vicinus</name>
    <dbReference type="NCBI Taxonomy" id="2954382"/>
    <lineage>
        <taxon>Bacteria</taxon>
        <taxon>Pseudomonadati</taxon>
        <taxon>Pseudomonadota</taxon>
        <taxon>Betaproteobacteria</taxon>
        <taxon>Candidatus Accumulibacter</taxon>
    </lineage>
</organism>
<dbReference type="EMBL" id="JDSS02000005">
    <property type="protein sequence ID" value="KFB70064.1"/>
    <property type="molecule type" value="Genomic_DNA"/>
</dbReference>
<accession>A0A084Y5S0</accession>
<dbReference type="Proteomes" id="UP000019812">
    <property type="component" value="Unassembled WGS sequence"/>
</dbReference>
<name>A0A084Y5S0_9PROT</name>
<comment type="caution">
    <text evidence="1">The sequence shown here is derived from an EMBL/GenBank/DDBJ whole genome shotgun (WGS) entry which is preliminary data.</text>
</comment>
<reference evidence="1 2" key="1">
    <citation type="submission" date="2014-07" db="EMBL/GenBank/DDBJ databases">
        <title>Expanding our view of genomic diversity in Candidatus Accumulibacter clades.</title>
        <authorList>
            <person name="Skennerton C.T."/>
            <person name="Barr J.J."/>
            <person name="Slater F.R."/>
            <person name="Bond P.L."/>
            <person name="Tyson G.W."/>
        </authorList>
    </citation>
    <scope>NUCLEOTIDE SEQUENCE [LARGE SCALE GENOMIC DNA]</scope>
    <source>
        <strain evidence="2">SK-01</strain>
    </source>
</reference>
<protein>
    <submittedName>
        <fullName evidence="1">Uncharacterized protein</fullName>
    </submittedName>
</protein>
<gene>
    <name evidence="1" type="ORF">CAPSK01_000214</name>
</gene>
<sequence>MQNRTINDALGYDGQQFGVRDAVKILRQVGINDLGVAPIKRLCYFIDRIMGRLLRSESVGIRTEIRFKYRLDDQLYRHLGYPVSDRRYPQRTLAAIRLGDHDAPYWTRGVGFIFQVLGQFRQKHLYPCLLLYVLEVHPINAGTPLVGANQAVGMHEDVCPPNLVI</sequence>
<evidence type="ECO:0000313" key="2">
    <source>
        <dbReference type="Proteomes" id="UP000019812"/>
    </source>
</evidence>
<evidence type="ECO:0000313" key="1">
    <source>
        <dbReference type="EMBL" id="KFB70064.1"/>
    </source>
</evidence>
<proteinExistence type="predicted"/>